<dbReference type="Gene3D" id="2.60.40.10">
    <property type="entry name" value="Immunoglobulins"/>
    <property type="match status" value="1"/>
</dbReference>
<dbReference type="CDD" id="cd15521">
    <property type="entry name" value="PHD_VIN3_plant"/>
    <property type="match status" value="1"/>
</dbReference>
<proteinExistence type="predicted"/>
<evidence type="ECO:0000256" key="1">
    <source>
        <dbReference type="ARBA" id="ARBA00004123"/>
    </source>
</evidence>
<dbReference type="PROSITE" id="PS50853">
    <property type="entry name" value="FN3"/>
    <property type="match status" value="1"/>
</dbReference>
<dbReference type="AlphaFoldDB" id="W1P8I5"/>
<dbReference type="Gramene" id="ERN03921">
    <property type="protein sequence ID" value="ERN03921"/>
    <property type="gene ID" value="AMTR_s00078p00194580"/>
</dbReference>
<dbReference type="InterPro" id="IPR036116">
    <property type="entry name" value="FN3_sf"/>
</dbReference>
<feature type="compositionally biased region" description="Polar residues" evidence="6">
    <location>
        <begin position="580"/>
        <end position="591"/>
    </location>
</feature>
<feature type="region of interest" description="Disordered" evidence="6">
    <location>
        <begin position="566"/>
        <end position="626"/>
    </location>
</feature>
<dbReference type="PANTHER" id="PTHR46286">
    <property type="entry name" value="VIN3-LIKE PROTEIN 2-RELATED"/>
    <property type="match status" value="1"/>
</dbReference>
<dbReference type="GO" id="GO:0005677">
    <property type="term" value="C:chromatin silencing complex"/>
    <property type="evidence" value="ECO:0007669"/>
    <property type="project" value="EnsemblPlants"/>
</dbReference>
<feature type="domain" description="Fibronectin type-III" evidence="7">
    <location>
        <begin position="336"/>
        <end position="433"/>
    </location>
</feature>
<dbReference type="GO" id="GO:0016607">
    <property type="term" value="C:nuclear speck"/>
    <property type="evidence" value="ECO:0007669"/>
    <property type="project" value="EnsemblPlants"/>
</dbReference>
<dbReference type="STRING" id="13333.W1P8I5"/>
<dbReference type="GO" id="GO:0010048">
    <property type="term" value="P:vernalization response"/>
    <property type="evidence" value="ECO:0007669"/>
    <property type="project" value="EnsemblPlants"/>
</dbReference>
<dbReference type="OMA" id="SENWAVK"/>
<accession>W1P8I5</accession>
<evidence type="ECO:0000256" key="5">
    <source>
        <dbReference type="ARBA" id="ARBA00023242"/>
    </source>
</evidence>
<dbReference type="HOGENOM" id="CLU_016873_0_0_1"/>
<dbReference type="Pfam" id="PF23376">
    <property type="entry name" value="Fn3_VIN3"/>
    <property type="match status" value="1"/>
</dbReference>
<feature type="compositionally biased region" description="Polar residues" evidence="6">
    <location>
        <begin position="90"/>
        <end position="105"/>
    </location>
</feature>
<keyword evidence="9" id="KW-1185">Reference proteome</keyword>
<dbReference type="GO" id="GO:0008270">
    <property type="term" value="F:zinc ion binding"/>
    <property type="evidence" value="ECO:0007669"/>
    <property type="project" value="UniProtKB-KW"/>
</dbReference>
<dbReference type="InterPro" id="IPR044514">
    <property type="entry name" value="VIN3-like"/>
</dbReference>
<dbReference type="Pfam" id="PF07227">
    <property type="entry name" value="PHD_Oberon"/>
    <property type="match status" value="1"/>
</dbReference>
<dbReference type="InterPro" id="IPR003961">
    <property type="entry name" value="FN3_dom"/>
</dbReference>
<dbReference type="Pfam" id="PF23380">
    <property type="entry name" value="VIN3_C"/>
    <property type="match status" value="1"/>
</dbReference>
<name>W1P8I5_AMBTC</name>
<evidence type="ECO:0000256" key="6">
    <source>
        <dbReference type="SAM" id="MobiDB-lite"/>
    </source>
</evidence>
<dbReference type="InterPro" id="IPR013783">
    <property type="entry name" value="Ig-like_fold"/>
</dbReference>
<dbReference type="SUPFAM" id="SSF49265">
    <property type="entry name" value="Fibronectin type III"/>
    <property type="match status" value="1"/>
</dbReference>
<feature type="region of interest" description="Disordered" evidence="6">
    <location>
        <begin position="1"/>
        <end position="35"/>
    </location>
</feature>
<dbReference type="PANTHER" id="PTHR46286:SF1">
    <property type="entry name" value="VIN3-LIKE PROTEIN 1"/>
    <property type="match status" value="1"/>
</dbReference>
<dbReference type="EMBL" id="KI394330">
    <property type="protein sequence ID" value="ERN03921.1"/>
    <property type="molecule type" value="Genomic_DNA"/>
</dbReference>
<keyword evidence="5" id="KW-0539">Nucleus</keyword>
<dbReference type="GO" id="GO:0045814">
    <property type="term" value="P:negative regulation of gene expression, epigenetic"/>
    <property type="evidence" value="ECO:0007669"/>
    <property type="project" value="EnsemblPlants"/>
</dbReference>
<evidence type="ECO:0000313" key="8">
    <source>
        <dbReference type="EMBL" id="ERN03921.1"/>
    </source>
</evidence>
<evidence type="ECO:0000259" key="7">
    <source>
        <dbReference type="PROSITE" id="PS50853"/>
    </source>
</evidence>
<dbReference type="CDD" id="cd00063">
    <property type="entry name" value="FN3"/>
    <property type="match status" value="1"/>
</dbReference>
<protein>
    <recommendedName>
        <fullName evidence="7">Fibronectin type-III domain-containing protein</fullName>
    </recommendedName>
</protein>
<sequence length="728" mass="80612">MGSDEKTFAKESLSSEVLSSPGKKEVAQDGSKTQESIQAFLQSCSKKELAYRMRFEKERKQSSATKCKMTEQNLKPVFTKGSKNHENKKTSSGNAAPTNSQSLSRKQPRKGENPIRLPSVSDDSPSSGCPSSWICKNAACRANLTSEDAFCRRCSCCICHQFDDNKDPSLWLVCSSETSEGDVCGLSCHVECALQYRKVGVVDLGQLMHLDGSYCCASCGKVSGIIGTWKKQLLIAKDARRVDILCYRISLSHRLLDGTSRFQEIHKIVEDAKSKLETEVGPVHGVSAKMARGIVSRLSVASEVQKLCALAIEKAESWVTTIGHSNSIHREDSLPAACRVQFQDVTSSSLMIVLKDAASVLKSNIKGYKLWCHRSREQMNEKEPMCILPKSKRRVQLSNLQPCTEYTFRIRSFTDEGDLGHSESKCFTKSVEIVHRSTEPTVSLDDKTENLGIEGSSTNVKKEAKANGGASGFKVRDLGKILRVAWAQEQGCINGYFEEDKEQADGSKGDDIVKAEILDGDPSSVSHGLDLNMVSVPDLNAELTPLLDESRDEYIECSLEHGNEALGWSSERGGDKNGQERSNGSGDSQNWAVRPAREVPAVESRTDLRRKHVGNGNEETHDCDSTLINGSSPISFSEGSMGLDESYEYCVKIIRWLECEGHIERDFRMKFLTWFSLRSTAQERRVVNTFIQTLVDDPGSLAGQLMDSFLDIVSSKRPRNGFCSKLWH</sequence>
<evidence type="ECO:0000256" key="4">
    <source>
        <dbReference type="ARBA" id="ARBA00022833"/>
    </source>
</evidence>
<feature type="compositionally biased region" description="Low complexity" evidence="6">
    <location>
        <begin position="118"/>
        <end position="127"/>
    </location>
</feature>
<dbReference type="InterPro" id="IPR032881">
    <property type="entry name" value="Oberon-like_PHD"/>
</dbReference>
<dbReference type="InterPro" id="IPR056990">
    <property type="entry name" value="VIN3-like_C"/>
</dbReference>
<comment type="subcellular location">
    <subcellularLocation>
        <location evidence="1">Nucleus</location>
    </subcellularLocation>
</comment>
<keyword evidence="4" id="KW-0862">Zinc</keyword>
<keyword evidence="3" id="KW-0863">Zinc-finger</keyword>
<dbReference type="Proteomes" id="UP000017836">
    <property type="component" value="Unassembled WGS sequence"/>
</dbReference>
<feature type="region of interest" description="Disordered" evidence="6">
    <location>
        <begin position="75"/>
        <end position="127"/>
    </location>
</feature>
<dbReference type="eggNOG" id="ENOG502QSVB">
    <property type="taxonomic scope" value="Eukaryota"/>
</dbReference>
<dbReference type="InterPro" id="IPR058585">
    <property type="entry name" value="Fn3_VIN3"/>
</dbReference>
<gene>
    <name evidence="8" type="ORF">AMTR_s00078p00194580</name>
</gene>
<dbReference type="GO" id="GO:0048575">
    <property type="term" value="P:short-day photoperiodism, flowering"/>
    <property type="evidence" value="ECO:0007669"/>
    <property type="project" value="EnsemblPlants"/>
</dbReference>
<keyword evidence="2" id="KW-0479">Metal-binding</keyword>
<evidence type="ECO:0000256" key="2">
    <source>
        <dbReference type="ARBA" id="ARBA00022723"/>
    </source>
</evidence>
<reference evidence="9" key="1">
    <citation type="journal article" date="2013" name="Science">
        <title>The Amborella genome and the evolution of flowering plants.</title>
        <authorList>
            <consortium name="Amborella Genome Project"/>
        </authorList>
    </citation>
    <scope>NUCLEOTIDE SEQUENCE [LARGE SCALE GENOMIC DNA]</scope>
</reference>
<organism evidence="8 9">
    <name type="scientific">Amborella trichopoda</name>
    <dbReference type="NCBI Taxonomy" id="13333"/>
    <lineage>
        <taxon>Eukaryota</taxon>
        <taxon>Viridiplantae</taxon>
        <taxon>Streptophyta</taxon>
        <taxon>Embryophyta</taxon>
        <taxon>Tracheophyta</taxon>
        <taxon>Spermatophyta</taxon>
        <taxon>Magnoliopsida</taxon>
        <taxon>Amborellales</taxon>
        <taxon>Amborellaceae</taxon>
        <taxon>Amborella</taxon>
    </lineage>
</organism>
<evidence type="ECO:0000313" key="9">
    <source>
        <dbReference type="Proteomes" id="UP000017836"/>
    </source>
</evidence>
<evidence type="ECO:0000256" key="3">
    <source>
        <dbReference type="ARBA" id="ARBA00022771"/>
    </source>
</evidence>